<dbReference type="RefSeq" id="WP_369148081.1">
    <property type="nucleotide sequence ID" value="NZ_CP163444.1"/>
</dbReference>
<proteinExistence type="predicted"/>
<accession>A0AB39T8F2</accession>
<evidence type="ECO:0000256" key="1">
    <source>
        <dbReference type="SAM" id="Phobius"/>
    </source>
</evidence>
<name>A0AB39T8F2_9ACTN</name>
<keyword evidence="1" id="KW-0812">Transmembrane</keyword>
<feature type="transmembrane region" description="Helical" evidence="1">
    <location>
        <begin position="55"/>
        <end position="76"/>
    </location>
</feature>
<keyword evidence="1" id="KW-0472">Membrane</keyword>
<dbReference type="EMBL" id="CP163444">
    <property type="protein sequence ID" value="XDQ75551.1"/>
    <property type="molecule type" value="Genomic_DNA"/>
</dbReference>
<gene>
    <name evidence="2" type="ORF">AB5J54_35730</name>
</gene>
<reference evidence="2" key="1">
    <citation type="submission" date="2024-07" db="EMBL/GenBank/DDBJ databases">
        <authorList>
            <person name="Yu S.T."/>
        </authorList>
    </citation>
    <scope>NUCLEOTIDE SEQUENCE</scope>
    <source>
        <strain evidence="2">R44</strain>
    </source>
</reference>
<sequence length="192" mass="20457">MGYVSSRQPAELPAEERSRRIRRRTVQGAVVGGLAGVVAAPVGAVSLVPPELLASLGWLGLPVVVACGGLGTWLGVMAGRESGARDAGLEPGETVLSQYGVRPPVVDGRPTEPSDDRFALRVTDCGLQLWDGTRRLWSHPWSEVRLSTVKGSLLLVHHGDQEIAELLAVPEGAGWDALLLGAQRLRAQAHRR</sequence>
<protein>
    <submittedName>
        <fullName evidence="2">Uncharacterized protein</fullName>
    </submittedName>
</protein>
<organism evidence="2">
    <name type="scientific">Streptomyces sp. R44</name>
    <dbReference type="NCBI Taxonomy" id="3238633"/>
    <lineage>
        <taxon>Bacteria</taxon>
        <taxon>Bacillati</taxon>
        <taxon>Actinomycetota</taxon>
        <taxon>Actinomycetes</taxon>
        <taxon>Kitasatosporales</taxon>
        <taxon>Streptomycetaceae</taxon>
        <taxon>Streptomyces</taxon>
    </lineage>
</organism>
<dbReference type="AlphaFoldDB" id="A0AB39T8F2"/>
<evidence type="ECO:0000313" key="2">
    <source>
        <dbReference type="EMBL" id="XDQ75551.1"/>
    </source>
</evidence>
<feature type="transmembrane region" description="Helical" evidence="1">
    <location>
        <begin position="26"/>
        <end position="49"/>
    </location>
</feature>
<keyword evidence="1" id="KW-1133">Transmembrane helix</keyword>